<sequence length="82" mass="8845">MWMTSGKAAMTGKTSYDLRDTPRACPLPEKKGWGLPDSSLVCTKNLNSLCLALLDNGERTVADFVPGTTRLLCVPAERESAS</sequence>
<proteinExistence type="predicted"/>
<evidence type="ECO:0000313" key="1">
    <source>
        <dbReference type="EMBL" id="EYC15759.1"/>
    </source>
</evidence>
<reference evidence="2" key="1">
    <citation type="journal article" date="2015" name="Nat. Genet.">
        <title>The genome and transcriptome of the zoonotic hookworm Ancylostoma ceylanicum identify infection-specific gene families.</title>
        <authorList>
            <person name="Schwarz E.M."/>
            <person name="Hu Y."/>
            <person name="Antoshechkin I."/>
            <person name="Miller M.M."/>
            <person name="Sternberg P.W."/>
            <person name="Aroian R.V."/>
        </authorList>
    </citation>
    <scope>NUCLEOTIDE SEQUENCE</scope>
    <source>
        <strain evidence="2">HY135</strain>
    </source>
</reference>
<gene>
    <name evidence="1" type="primary">Acey_s0036.g3343</name>
    <name evidence="1" type="ORF">Y032_0036g3343</name>
</gene>
<accession>A0A016UK44</accession>
<protein>
    <submittedName>
        <fullName evidence="1">Uncharacterized protein</fullName>
    </submittedName>
</protein>
<evidence type="ECO:0000313" key="2">
    <source>
        <dbReference type="Proteomes" id="UP000024635"/>
    </source>
</evidence>
<dbReference type="Proteomes" id="UP000024635">
    <property type="component" value="Unassembled WGS sequence"/>
</dbReference>
<dbReference type="EMBL" id="JARK01001372">
    <property type="protein sequence ID" value="EYC15759.1"/>
    <property type="molecule type" value="Genomic_DNA"/>
</dbReference>
<comment type="caution">
    <text evidence="1">The sequence shown here is derived from an EMBL/GenBank/DDBJ whole genome shotgun (WGS) entry which is preliminary data.</text>
</comment>
<organism evidence="1 2">
    <name type="scientific">Ancylostoma ceylanicum</name>
    <dbReference type="NCBI Taxonomy" id="53326"/>
    <lineage>
        <taxon>Eukaryota</taxon>
        <taxon>Metazoa</taxon>
        <taxon>Ecdysozoa</taxon>
        <taxon>Nematoda</taxon>
        <taxon>Chromadorea</taxon>
        <taxon>Rhabditida</taxon>
        <taxon>Rhabditina</taxon>
        <taxon>Rhabditomorpha</taxon>
        <taxon>Strongyloidea</taxon>
        <taxon>Ancylostomatidae</taxon>
        <taxon>Ancylostomatinae</taxon>
        <taxon>Ancylostoma</taxon>
    </lineage>
</organism>
<name>A0A016UK44_9BILA</name>
<keyword evidence="2" id="KW-1185">Reference proteome</keyword>
<dbReference type="AlphaFoldDB" id="A0A016UK44"/>